<evidence type="ECO:0000256" key="1">
    <source>
        <dbReference type="SAM" id="MobiDB-lite"/>
    </source>
</evidence>
<gene>
    <name evidence="2" type="ORF">GNI_118890</name>
</gene>
<dbReference type="EMBL" id="AFNH02000883">
    <property type="protein sequence ID" value="EZG55062.1"/>
    <property type="molecule type" value="Genomic_DNA"/>
</dbReference>
<proteinExistence type="predicted"/>
<keyword evidence="3" id="KW-1185">Reference proteome</keyword>
<reference evidence="2" key="1">
    <citation type="submission" date="2013-12" db="EMBL/GenBank/DDBJ databases">
        <authorList>
            <person name="Omoto C.K."/>
            <person name="Sibley D."/>
            <person name="Venepally P."/>
            <person name="Hadjithomas M."/>
            <person name="Karamycheva S."/>
            <person name="Brunk B."/>
            <person name="Roos D."/>
            <person name="Caler E."/>
            <person name="Lorenzi H."/>
        </authorList>
    </citation>
    <scope>NUCLEOTIDE SEQUENCE</scope>
</reference>
<dbReference type="Proteomes" id="UP000019763">
    <property type="component" value="Unassembled WGS sequence"/>
</dbReference>
<evidence type="ECO:0000313" key="3">
    <source>
        <dbReference type="Proteomes" id="UP000019763"/>
    </source>
</evidence>
<evidence type="ECO:0000313" key="2">
    <source>
        <dbReference type="EMBL" id="EZG55062.1"/>
    </source>
</evidence>
<feature type="region of interest" description="Disordered" evidence="1">
    <location>
        <begin position="184"/>
        <end position="207"/>
    </location>
</feature>
<feature type="compositionally biased region" description="Low complexity" evidence="1">
    <location>
        <begin position="192"/>
        <end position="205"/>
    </location>
</feature>
<dbReference type="GeneID" id="22914226"/>
<feature type="region of interest" description="Disordered" evidence="1">
    <location>
        <begin position="43"/>
        <end position="97"/>
    </location>
</feature>
<sequence>MTAETAFPPSPPPPPPPPPPPSMPPVSAKVLRTRVPYFPVAVSEPVGAQPIYEKPAVSETVERRSRLVSTPIHRDQRVHNPSQQVGDRGTGDQLKVKGDQLKVEGDQLKVEGDQLKVEGDQLEVEGDQLEDKRDTSVPPSPPPPPPMDQLKGGAIGKQASWAKLRPESEQTTAMDQVMSELAQKLTSRSKMGASQQQRGSVGGSSRDLSSLEGALFMQEPAVNGGVSLEGIWGSMGYAMVCRYGLADRLQYGLNVAKGDVHEPVMKSFSATSDVKWCQELDELLNEELARIEIGPMLQQDIEDFQLKGGNCEDEDFMRFCQKLDAADVRLSLAHAYGLYPTYATLFWNTRQELRDMAIRQLKTDNKSFWTGLKGEVDIRNLITNINQPEGFTSTLETRFTTLAQKWKDILMRKRVVSYNSSQV</sequence>
<organism evidence="2 3">
    <name type="scientific">Gregarina niphandrodes</name>
    <name type="common">Septate eugregarine</name>
    <dbReference type="NCBI Taxonomy" id="110365"/>
    <lineage>
        <taxon>Eukaryota</taxon>
        <taxon>Sar</taxon>
        <taxon>Alveolata</taxon>
        <taxon>Apicomplexa</taxon>
        <taxon>Conoidasida</taxon>
        <taxon>Gregarinasina</taxon>
        <taxon>Eugregarinorida</taxon>
        <taxon>Gregarinidae</taxon>
        <taxon>Gregarina</taxon>
    </lineage>
</organism>
<dbReference type="AlphaFoldDB" id="A0A023B2J7"/>
<protein>
    <submittedName>
        <fullName evidence="2">Uncharacterized protein</fullName>
    </submittedName>
</protein>
<dbReference type="VEuPathDB" id="CryptoDB:GNI_118890"/>
<accession>A0A023B2J7</accession>
<feature type="compositionally biased region" description="Pro residues" evidence="1">
    <location>
        <begin position="8"/>
        <end position="24"/>
    </location>
</feature>
<comment type="caution">
    <text evidence="2">The sequence shown here is derived from an EMBL/GenBank/DDBJ whole genome shotgun (WGS) entry which is preliminary data.</text>
</comment>
<feature type="region of interest" description="Disordered" evidence="1">
    <location>
        <begin position="116"/>
        <end position="153"/>
    </location>
</feature>
<feature type="compositionally biased region" description="Pro residues" evidence="1">
    <location>
        <begin position="138"/>
        <end position="147"/>
    </location>
</feature>
<dbReference type="RefSeq" id="XP_011131805.1">
    <property type="nucleotide sequence ID" value="XM_011133503.1"/>
</dbReference>
<feature type="region of interest" description="Disordered" evidence="1">
    <location>
        <begin position="1"/>
        <end position="27"/>
    </location>
</feature>
<name>A0A023B2J7_GRENI</name>